<gene>
    <name evidence="2" type="ORF">METZ01_LOCUS337702</name>
</gene>
<proteinExistence type="predicted"/>
<feature type="non-terminal residue" evidence="2">
    <location>
        <position position="59"/>
    </location>
</feature>
<evidence type="ECO:0000313" key="2">
    <source>
        <dbReference type="EMBL" id="SVC84848.1"/>
    </source>
</evidence>
<accession>A0A382QIQ7</accession>
<protein>
    <submittedName>
        <fullName evidence="2">Uncharacterized protein</fullName>
    </submittedName>
</protein>
<feature type="transmembrane region" description="Helical" evidence="1">
    <location>
        <begin position="12"/>
        <end position="33"/>
    </location>
</feature>
<dbReference type="AlphaFoldDB" id="A0A382QIQ7"/>
<reference evidence="2" key="1">
    <citation type="submission" date="2018-05" db="EMBL/GenBank/DDBJ databases">
        <authorList>
            <person name="Lanie J.A."/>
            <person name="Ng W.-L."/>
            <person name="Kazmierczak K.M."/>
            <person name="Andrzejewski T.M."/>
            <person name="Davidsen T.M."/>
            <person name="Wayne K.J."/>
            <person name="Tettelin H."/>
            <person name="Glass J.I."/>
            <person name="Rusch D."/>
            <person name="Podicherti R."/>
            <person name="Tsui H.-C.T."/>
            <person name="Winkler M.E."/>
        </authorList>
    </citation>
    <scope>NUCLEOTIDE SEQUENCE</scope>
</reference>
<organism evidence="2">
    <name type="scientific">marine metagenome</name>
    <dbReference type="NCBI Taxonomy" id="408172"/>
    <lineage>
        <taxon>unclassified sequences</taxon>
        <taxon>metagenomes</taxon>
        <taxon>ecological metagenomes</taxon>
    </lineage>
</organism>
<name>A0A382QIQ7_9ZZZZ</name>
<keyword evidence="1" id="KW-0812">Transmembrane</keyword>
<sequence>MVMDQSEWLWDMIGVSCLIILPVLQRMFSLAMGMKSSWQTDRRQLRRFLMLFMHKRHVA</sequence>
<dbReference type="EMBL" id="UINC01114500">
    <property type="protein sequence ID" value="SVC84848.1"/>
    <property type="molecule type" value="Genomic_DNA"/>
</dbReference>
<keyword evidence="1" id="KW-0472">Membrane</keyword>
<keyword evidence="1" id="KW-1133">Transmembrane helix</keyword>
<evidence type="ECO:0000256" key="1">
    <source>
        <dbReference type="SAM" id="Phobius"/>
    </source>
</evidence>